<dbReference type="Pfam" id="PF06725">
    <property type="entry name" value="3D"/>
    <property type="match status" value="1"/>
</dbReference>
<evidence type="ECO:0000256" key="1">
    <source>
        <dbReference type="ARBA" id="ARBA00001420"/>
    </source>
</evidence>
<evidence type="ECO:0000256" key="5">
    <source>
        <dbReference type="ARBA" id="ARBA00030918"/>
    </source>
</evidence>
<evidence type="ECO:0000313" key="7">
    <source>
        <dbReference type="EMBL" id="MBB3936295.1"/>
    </source>
</evidence>
<dbReference type="InterPro" id="IPR010611">
    <property type="entry name" value="3D_dom"/>
</dbReference>
<dbReference type="Gene3D" id="2.40.40.10">
    <property type="entry name" value="RlpA-like domain"/>
    <property type="match status" value="1"/>
</dbReference>
<dbReference type="EC" id="4.2.2.n1" evidence="2"/>
<comment type="caution">
    <text evidence="7">The sequence shown here is derived from an EMBL/GenBank/DDBJ whole genome shotgun (WGS) entry which is preliminary data.</text>
</comment>
<accession>A0A7W6BX42</accession>
<dbReference type="PIRSF" id="PIRSF019422">
    <property type="entry name" value="MltA"/>
    <property type="match status" value="1"/>
</dbReference>
<dbReference type="InterPro" id="IPR036908">
    <property type="entry name" value="RlpA-like_sf"/>
</dbReference>
<dbReference type="EMBL" id="JACIDO010000004">
    <property type="protein sequence ID" value="MBB3936295.1"/>
    <property type="molecule type" value="Genomic_DNA"/>
</dbReference>
<dbReference type="GO" id="GO:0004553">
    <property type="term" value="F:hydrolase activity, hydrolyzing O-glycosyl compounds"/>
    <property type="evidence" value="ECO:0007669"/>
    <property type="project" value="InterPro"/>
</dbReference>
<dbReference type="GO" id="GO:0071555">
    <property type="term" value="P:cell wall organization"/>
    <property type="evidence" value="ECO:0007669"/>
    <property type="project" value="UniProtKB-KW"/>
</dbReference>
<dbReference type="SUPFAM" id="SSF50685">
    <property type="entry name" value="Barwin-like endoglucanases"/>
    <property type="match status" value="1"/>
</dbReference>
<dbReference type="CDD" id="cd14668">
    <property type="entry name" value="mlta_B"/>
    <property type="match status" value="1"/>
</dbReference>
<keyword evidence="8" id="KW-1185">Reference proteome</keyword>
<sequence length="372" mass="39463">MTASPSRAGPEPRFAPIGFSDLPDWGRADHRPAFFAFRRSAPALLASTSPAAVVELPPAAFAPAARAALAMRGDPSAADARAFFEAAFRPADILDGGAPARGFVTGYYEPELAASRTRTARFRVPLYRPPADLVALTDGESVEGLEAGTRFAMRSDDGTLVPYPTRAEIEDGWLRGRDLELAFLDSEADAFFVHVQGSARLVLPNGALMRVGYAAKNGHRFTAIGRVLVQEGELPLEGADMAGIRRWLAAHPDRARALLQRNRSFIFFREVPVEPRAGPIGGMGVPLTPLGSLAVDASLHTYGMPVFVDAPDLVIGDCPFHRLLVAQDTGSAIVGPARGDIFVGSGEAAGQLAGTVRHAARLVALVPRASLP</sequence>
<dbReference type="InterPro" id="IPR005300">
    <property type="entry name" value="MltA_B"/>
</dbReference>
<protein>
    <recommendedName>
        <fullName evidence="2">peptidoglycan lytic exotransglycosylase</fullName>
        <ecNumber evidence="2">4.2.2.n1</ecNumber>
    </recommendedName>
    <alternativeName>
        <fullName evidence="5">Murein hydrolase A</fullName>
    </alternativeName>
</protein>
<dbReference type="InterPro" id="IPR026044">
    <property type="entry name" value="MltA"/>
</dbReference>
<gene>
    <name evidence="7" type="ORF">GGR05_002445</name>
</gene>
<evidence type="ECO:0000256" key="3">
    <source>
        <dbReference type="ARBA" id="ARBA00023239"/>
    </source>
</evidence>
<keyword evidence="4" id="KW-0961">Cell wall biogenesis/degradation</keyword>
<keyword evidence="3" id="KW-0456">Lyase</keyword>
<dbReference type="GO" id="GO:0008933">
    <property type="term" value="F:peptidoglycan lytic transglycosylase activity"/>
    <property type="evidence" value="ECO:0007669"/>
    <property type="project" value="TreeGrafter"/>
</dbReference>
<reference evidence="7 8" key="1">
    <citation type="submission" date="2020-08" db="EMBL/GenBank/DDBJ databases">
        <title>Genomic Encyclopedia of Type Strains, Phase IV (KMG-IV): sequencing the most valuable type-strain genomes for metagenomic binning, comparative biology and taxonomic classification.</title>
        <authorList>
            <person name="Goeker M."/>
        </authorList>
    </citation>
    <scope>NUCLEOTIDE SEQUENCE [LARGE SCALE GENOMIC DNA]</scope>
    <source>
        <strain evidence="7 8">DSM 25024</strain>
    </source>
</reference>
<dbReference type="Proteomes" id="UP000531216">
    <property type="component" value="Unassembled WGS sequence"/>
</dbReference>
<evidence type="ECO:0000256" key="2">
    <source>
        <dbReference type="ARBA" id="ARBA00012587"/>
    </source>
</evidence>
<dbReference type="Gene3D" id="2.40.240.50">
    <property type="entry name" value="Barwin-like endoglucanases"/>
    <property type="match status" value="1"/>
</dbReference>
<comment type="catalytic activity">
    <reaction evidence="1">
        <text>Exolytic cleavage of the (1-&gt;4)-beta-glycosidic linkage between N-acetylmuramic acid (MurNAc) and N-acetylglucosamine (GlcNAc) residues in peptidoglycan, from either the reducing or the non-reducing ends of the peptidoglycan chains, with concomitant formation of a 1,6-anhydrobond in the MurNAc residue.</text>
        <dbReference type="EC" id="4.2.2.n1"/>
    </reaction>
</comment>
<dbReference type="PANTHER" id="PTHR30124">
    <property type="entry name" value="MEMBRANE-BOUND LYTIC MUREIN TRANSGLYCOSYLASE A"/>
    <property type="match status" value="1"/>
</dbReference>
<feature type="domain" description="Lytic transglycosylase MltA" evidence="6">
    <location>
        <begin position="111"/>
        <end position="269"/>
    </location>
</feature>
<organism evidence="7 8">
    <name type="scientific">Aureimonas phyllosphaerae</name>
    <dbReference type="NCBI Taxonomy" id="1166078"/>
    <lineage>
        <taxon>Bacteria</taxon>
        <taxon>Pseudomonadati</taxon>
        <taxon>Pseudomonadota</taxon>
        <taxon>Alphaproteobacteria</taxon>
        <taxon>Hyphomicrobiales</taxon>
        <taxon>Aurantimonadaceae</taxon>
        <taxon>Aureimonas</taxon>
    </lineage>
</organism>
<name>A0A7W6BX42_9HYPH</name>
<evidence type="ECO:0000256" key="4">
    <source>
        <dbReference type="ARBA" id="ARBA00023316"/>
    </source>
</evidence>
<evidence type="ECO:0000313" key="8">
    <source>
        <dbReference type="Proteomes" id="UP000531216"/>
    </source>
</evidence>
<dbReference type="PANTHER" id="PTHR30124:SF0">
    <property type="entry name" value="MEMBRANE-BOUND LYTIC MUREIN TRANSGLYCOSYLASE A"/>
    <property type="match status" value="1"/>
</dbReference>
<dbReference type="GO" id="GO:0009253">
    <property type="term" value="P:peptidoglycan catabolic process"/>
    <property type="evidence" value="ECO:0007669"/>
    <property type="project" value="TreeGrafter"/>
</dbReference>
<dbReference type="RefSeq" id="WP_090965084.1">
    <property type="nucleotide sequence ID" value="NZ_FOOA01000016.1"/>
</dbReference>
<dbReference type="GO" id="GO:0019867">
    <property type="term" value="C:outer membrane"/>
    <property type="evidence" value="ECO:0007669"/>
    <property type="project" value="InterPro"/>
</dbReference>
<dbReference type="SMART" id="SM00925">
    <property type="entry name" value="MltA"/>
    <property type="match status" value="1"/>
</dbReference>
<dbReference type="Pfam" id="PF03562">
    <property type="entry name" value="MltA"/>
    <property type="match status" value="1"/>
</dbReference>
<dbReference type="GO" id="GO:0009254">
    <property type="term" value="P:peptidoglycan turnover"/>
    <property type="evidence" value="ECO:0007669"/>
    <property type="project" value="InterPro"/>
</dbReference>
<evidence type="ECO:0000259" key="6">
    <source>
        <dbReference type="SMART" id="SM00925"/>
    </source>
</evidence>
<dbReference type="CDD" id="cd14485">
    <property type="entry name" value="mltA_like_LT_A"/>
    <property type="match status" value="1"/>
</dbReference>
<dbReference type="OrthoDB" id="9783686at2"/>
<dbReference type="AlphaFoldDB" id="A0A7W6BX42"/>
<proteinExistence type="predicted"/>